<accession>A0A3N4JVT5</accession>
<evidence type="ECO:0000313" key="2">
    <source>
        <dbReference type="Proteomes" id="UP000276215"/>
    </source>
</evidence>
<name>A0A3N4JVT5_9PEZI</name>
<organism evidence="1 2">
    <name type="scientific">Choiromyces venosus 120613-1</name>
    <dbReference type="NCBI Taxonomy" id="1336337"/>
    <lineage>
        <taxon>Eukaryota</taxon>
        <taxon>Fungi</taxon>
        <taxon>Dikarya</taxon>
        <taxon>Ascomycota</taxon>
        <taxon>Pezizomycotina</taxon>
        <taxon>Pezizomycetes</taxon>
        <taxon>Pezizales</taxon>
        <taxon>Tuberaceae</taxon>
        <taxon>Choiromyces</taxon>
    </lineage>
</organism>
<dbReference type="EMBL" id="ML120374">
    <property type="protein sequence ID" value="RPB01308.1"/>
    <property type="molecule type" value="Genomic_DNA"/>
</dbReference>
<keyword evidence="2" id="KW-1185">Reference proteome</keyword>
<evidence type="ECO:0000313" key="1">
    <source>
        <dbReference type="EMBL" id="RPB01308.1"/>
    </source>
</evidence>
<dbReference type="AlphaFoldDB" id="A0A3N4JVT5"/>
<gene>
    <name evidence="1" type="ORF">L873DRAFT_674329</name>
</gene>
<proteinExistence type="predicted"/>
<protein>
    <submittedName>
        <fullName evidence="1">Uncharacterized protein</fullName>
    </submittedName>
</protein>
<reference evidence="1 2" key="1">
    <citation type="journal article" date="2018" name="Nat. Ecol. Evol.">
        <title>Pezizomycetes genomes reveal the molecular basis of ectomycorrhizal truffle lifestyle.</title>
        <authorList>
            <person name="Murat C."/>
            <person name="Payen T."/>
            <person name="Noel B."/>
            <person name="Kuo A."/>
            <person name="Morin E."/>
            <person name="Chen J."/>
            <person name="Kohler A."/>
            <person name="Krizsan K."/>
            <person name="Balestrini R."/>
            <person name="Da Silva C."/>
            <person name="Montanini B."/>
            <person name="Hainaut M."/>
            <person name="Levati E."/>
            <person name="Barry K.W."/>
            <person name="Belfiori B."/>
            <person name="Cichocki N."/>
            <person name="Clum A."/>
            <person name="Dockter R.B."/>
            <person name="Fauchery L."/>
            <person name="Guy J."/>
            <person name="Iotti M."/>
            <person name="Le Tacon F."/>
            <person name="Lindquist E.A."/>
            <person name="Lipzen A."/>
            <person name="Malagnac F."/>
            <person name="Mello A."/>
            <person name="Molinier V."/>
            <person name="Miyauchi S."/>
            <person name="Poulain J."/>
            <person name="Riccioni C."/>
            <person name="Rubini A."/>
            <person name="Sitrit Y."/>
            <person name="Splivallo R."/>
            <person name="Traeger S."/>
            <person name="Wang M."/>
            <person name="Zifcakova L."/>
            <person name="Wipf D."/>
            <person name="Zambonelli A."/>
            <person name="Paolocci F."/>
            <person name="Nowrousian M."/>
            <person name="Ottonello S."/>
            <person name="Baldrian P."/>
            <person name="Spatafora J.W."/>
            <person name="Henrissat B."/>
            <person name="Nagy L.G."/>
            <person name="Aury J.M."/>
            <person name="Wincker P."/>
            <person name="Grigoriev I.V."/>
            <person name="Bonfante P."/>
            <person name="Martin F.M."/>
        </authorList>
    </citation>
    <scope>NUCLEOTIDE SEQUENCE [LARGE SCALE GENOMIC DNA]</scope>
    <source>
        <strain evidence="1 2">120613-1</strain>
    </source>
</reference>
<dbReference type="Proteomes" id="UP000276215">
    <property type="component" value="Unassembled WGS sequence"/>
</dbReference>
<sequence>MFLDDYSQLTYTVFTSFYLRSLTSLVTSDKTRPITLSQFPRTGASTVGLENCLFSFMFSFVFLLCFRGGYHLEASEMMDAGEWLSQQ</sequence>